<feature type="compositionally biased region" description="Basic and acidic residues" evidence="1">
    <location>
        <begin position="21"/>
        <end position="39"/>
    </location>
</feature>
<reference evidence="2" key="1">
    <citation type="submission" date="2020-02" db="EMBL/GenBank/DDBJ databases">
        <authorList>
            <person name="Meier V. D."/>
        </authorList>
    </citation>
    <scope>NUCLEOTIDE SEQUENCE</scope>
    <source>
        <strain evidence="2">AVDCRST_MAG89</strain>
    </source>
</reference>
<dbReference type="AlphaFoldDB" id="A0A6J4LUS1"/>
<accession>A0A6J4LUS1</accession>
<gene>
    <name evidence="2" type="ORF">AVDCRST_MAG89-2673</name>
</gene>
<evidence type="ECO:0000313" key="2">
    <source>
        <dbReference type="EMBL" id="CAA9342269.1"/>
    </source>
</evidence>
<feature type="region of interest" description="Disordered" evidence="1">
    <location>
        <begin position="1"/>
        <end position="45"/>
    </location>
</feature>
<organism evidence="2">
    <name type="scientific">uncultured Gemmatimonadota bacterium</name>
    <dbReference type="NCBI Taxonomy" id="203437"/>
    <lineage>
        <taxon>Bacteria</taxon>
        <taxon>Pseudomonadati</taxon>
        <taxon>Gemmatimonadota</taxon>
        <taxon>environmental samples</taxon>
    </lineage>
</organism>
<feature type="non-terminal residue" evidence="2">
    <location>
        <position position="74"/>
    </location>
</feature>
<protein>
    <submittedName>
        <fullName evidence="2">Uncharacterized protein</fullName>
    </submittedName>
</protein>
<sequence length="74" mass="7951">EAPYGVPDSGSIRGAGGGGAELRRGPGHGEQRGGGEHLPRAGSRLSVFPLRLRVPGRPRLLRRRRDLPVRIHSL</sequence>
<dbReference type="EMBL" id="CADCTV010000560">
    <property type="protein sequence ID" value="CAA9342269.1"/>
    <property type="molecule type" value="Genomic_DNA"/>
</dbReference>
<feature type="non-terminal residue" evidence="2">
    <location>
        <position position="1"/>
    </location>
</feature>
<proteinExistence type="predicted"/>
<evidence type="ECO:0000256" key="1">
    <source>
        <dbReference type="SAM" id="MobiDB-lite"/>
    </source>
</evidence>
<name>A0A6J4LUS1_9BACT</name>